<dbReference type="InterPro" id="IPR018562">
    <property type="entry name" value="ARS-binding_2"/>
</dbReference>
<reference evidence="2 3" key="1">
    <citation type="submission" date="2015-09" db="EMBL/GenBank/DDBJ databases">
        <title>Host preference determinants of Valsa canker pathogens revealed by comparative genomics.</title>
        <authorList>
            <person name="Yin Z."/>
            <person name="Huang L."/>
        </authorList>
    </citation>
    <scope>NUCLEOTIDE SEQUENCE [LARGE SCALE GENOMIC DNA]</scope>
    <source>
        <strain evidence="2 3">YSFL</strain>
    </source>
</reference>
<dbReference type="Proteomes" id="UP000284375">
    <property type="component" value="Unassembled WGS sequence"/>
</dbReference>
<name>A0A423VVS9_CYTCH</name>
<feature type="compositionally biased region" description="Low complexity" evidence="1">
    <location>
        <begin position="344"/>
        <end position="356"/>
    </location>
</feature>
<organism evidence="2 3">
    <name type="scientific">Cytospora chrysosperma</name>
    <name type="common">Cytospora canker fungus</name>
    <name type="synonym">Sphaeria chrysosperma</name>
    <dbReference type="NCBI Taxonomy" id="252740"/>
    <lineage>
        <taxon>Eukaryota</taxon>
        <taxon>Fungi</taxon>
        <taxon>Dikarya</taxon>
        <taxon>Ascomycota</taxon>
        <taxon>Pezizomycotina</taxon>
        <taxon>Sordariomycetes</taxon>
        <taxon>Sordariomycetidae</taxon>
        <taxon>Diaporthales</taxon>
        <taxon>Cytosporaceae</taxon>
        <taxon>Cytospora</taxon>
    </lineage>
</organism>
<comment type="caution">
    <text evidence="2">The sequence shown here is derived from an EMBL/GenBank/DDBJ whole genome shotgun (WGS) entry which is preliminary data.</text>
</comment>
<evidence type="ECO:0000256" key="1">
    <source>
        <dbReference type="SAM" id="MobiDB-lite"/>
    </source>
</evidence>
<dbReference type="STRING" id="252740.A0A423VVS9"/>
<evidence type="ECO:0000313" key="2">
    <source>
        <dbReference type="EMBL" id="ROV95090.1"/>
    </source>
</evidence>
<gene>
    <name evidence="2" type="ORF">VSDG_05830</name>
</gene>
<feature type="compositionally biased region" description="Polar residues" evidence="1">
    <location>
        <begin position="357"/>
        <end position="375"/>
    </location>
</feature>
<proteinExistence type="predicted"/>
<feature type="compositionally biased region" description="Low complexity" evidence="1">
    <location>
        <begin position="536"/>
        <end position="557"/>
    </location>
</feature>
<feature type="compositionally biased region" description="Polar residues" evidence="1">
    <location>
        <begin position="1"/>
        <end position="19"/>
    </location>
</feature>
<dbReference type="EMBL" id="LJZO01000025">
    <property type="protein sequence ID" value="ROV95090.1"/>
    <property type="molecule type" value="Genomic_DNA"/>
</dbReference>
<sequence>MQHPSTNLLKTSSASTLVKTTRRSLPPRRASADTIEDAYVQFILYCNPGVPLETDTSVLREAFRIPPKSGGKSFSTYTLFELIRQFQNKEIKTWAELALRLGVDPPDQDKGQSTQKIQQYAVRLKRWMHSMHLDAFFDYMLNNPHEYWTEVPQDSNPVTKEGRDGVAAEDDMALRSLLPQIRPRRGRKRPDDEDTSVSPSQRPRMEGAGSDFGPGGPVGSTQQLDLWAVHSEGVSALFQPQDQYARMNMSMENLGVSWPGEGFVHTPLAAHPYSAITPSTGQVLWPDQPEEPKSAITPSRPRQNRRHGAKVVSSAWRSGGPGSSGKTRGRPPLNRQLSNTTNDPSSPFSAFPAQSPGGRQQNSPHMNPNLSSNNAMIKPSPTVAAATIASVPQTNLSMSQQQETSFGHPQGSEALVRAQAQARDLRPIRSRLSLHVPERTGGGVRLATPPGPAPPVVMINGSAMADHQDVNFNIDPAEASTPAMEAFGNTDNPYARFQQQQQPYQANAAPALRAQYNTSSSFMDIPQSQPHHHHQPQQQQTQQQAQQKQQQQQQEQPRGVRFTDKDDRTNLDEVESLFTYDLVNAEWFDAAGNPAAACGVDEAVGISRQIIGDVMRGAATKEAFLINVAALAGGSSVLKSGRGVRVHRGAPRPDGAAVYDCHWELRLGDIRGTYSVRVALARGKGERRRGEDCDGEGQGEEEDAEGEEDDSGSRGEGGEADEAERWQRKYRELLETVQQQRSELSEFRKGIIKLCQPRTGGAPGEDMMG</sequence>
<feature type="region of interest" description="Disordered" evidence="1">
    <location>
        <begin position="748"/>
        <end position="769"/>
    </location>
</feature>
<dbReference type="PANTHER" id="PTHR42048:SF1">
    <property type="entry name" value="ARS-BINDING PROTEIN 2"/>
    <property type="match status" value="1"/>
</dbReference>
<dbReference type="Pfam" id="PF09441">
    <property type="entry name" value="Abp2"/>
    <property type="match status" value="1"/>
</dbReference>
<feature type="region of interest" description="Disordered" evidence="1">
    <location>
        <begin position="685"/>
        <end position="727"/>
    </location>
</feature>
<keyword evidence="3" id="KW-1185">Reference proteome</keyword>
<dbReference type="AlphaFoldDB" id="A0A423VVS9"/>
<feature type="region of interest" description="Disordered" evidence="1">
    <location>
        <begin position="522"/>
        <end position="568"/>
    </location>
</feature>
<accession>A0A423VVS9</accession>
<evidence type="ECO:0000313" key="3">
    <source>
        <dbReference type="Proteomes" id="UP000284375"/>
    </source>
</evidence>
<feature type="region of interest" description="Disordered" evidence="1">
    <location>
        <begin position="1"/>
        <end position="29"/>
    </location>
</feature>
<dbReference type="GO" id="GO:0003688">
    <property type="term" value="F:DNA replication origin binding"/>
    <property type="evidence" value="ECO:0007669"/>
    <property type="project" value="TreeGrafter"/>
</dbReference>
<dbReference type="PANTHER" id="PTHR42048">
    <property type="entry name" value="ARS-BINDING PROTEIN 2"/>
    <property type="match status" value="1"/>
</dbReference>
<feature type="compositionally biased region" description="Acidic residues" evidence="1">
    <location>
        <begin position="693"/>
        <end position="710"/>
    </location>
</feature>
<protein>
    <recommendedName>
        <fullName evidence="4">ARS binding protein 2</fullName>
    </recommendedName>
</protein>
<feature type="region of interest" description="Disordered" evidence="1">
    <location>
        <begin position="280"/>
        <end position="377"/>
    </location>
</feature>
<evidence type="ECO:0008006" key="4">
    <source>
        <dbReference type="Google" id="ProtNLM"/>
    </source>
</evidence>
<dbReference type="OrthoDB" id="2104370at2759"/>
<feature type="compositionally biased region" description="Basic and acidic residues" evidence="1">
    <location>
        <begin position="711"/>
        <end position="727"/>
    </location>
</feature>
<feature type="region of interest" description="Disordered" evidence="1">
    <location>
        <begin position="149"/>
        <end position="221"/>
    </location>
</feature>